<keyword evidence="5" id="KW-1185">Reference proteome</keyword>
<dbReference type="VEuPathDB" id="CryptoDB:Vbra_10245"/>
<gene>
    <name evidence="4" type="ORF">Vbra_10245</name>
</gene>
<protein>
    <recommendedName>
        <fullName evidence="3">TLDc domain-containing protein</fullName>
    </recommendedName>
</protein>
<evidence type="ECO:0000259" key="3">
    <source>
        <dbReference type="Pfam" id="PF07534"/>
    </source>
</evidence>
<proteinExistence type="predicted"/>
<dbReference type="OrthoDB" id="26679at2759"/>
<evidence type="ECO:0000256" key="2">
    <source>
        <dbReference type="SAM" id="SignalP"/>
    </source>
</evidence>
<accession>A0A0G4GT89</accession>
<reference evidence="4 5" key="1">
    <citation type="submission" date="2014-11" db="EMBL/GenBank/DDBJ databases">
        <authorList>
            <person name="Zhu J."/>
            <person name="Qi W."/>
            <person name="Song R."/>
        </authorList>
    </citation>
    <scope>NUCLEOTIDE SEQUENCE [LARGE SCALE GENOMIC DNA]</scope>
</reference>
<name>A0A0G4GT89_VITBC</name>
<feature type="chain" id="PRO_5005190458" description="TLDc domain-containing protein" evidence="2">
    <location>
        <begin position="19"/>
        <end position="309"/>
    </location>
</feature>
<evidence type="ECO:0000256" key="1">
    <source>
        <dbReference type="SAM" id="MobiDB-lite"/>
    </source>
</evidence>
<dbReference type="Proteomes" id="UP000041254">
    <property type="component" value="Unassembled WGS sequence"/>
</dbReference>
<dbReference type="EMBL" id="CDMY01000802">
    <property type="protein sequence ID" value="CEM33989.1"/>
    <property type="molecule type" value="Genomic_DNA"/>
</dbReference>
<dbReference type="PhylomeDB" id="A0A0G4GT89"/>
<feature type="signal peptide" evidence="2">
    <location>
        <begin position="1"/>
        <end position="18"/>
    </location>
</feature>
<dbReference type="InterPro" id="IPR006571">
    <property type="entry name" value="TLDc_dom"/>
</dbReference>
<keyword evidence="2" id="KW-0732">Signal</keyword>
<dbReference type="InParanoid" id="A0A0G4GT89"/>
<feature type="compositionally biased region" description="Low complexity" evidence="1">
    <location>
        <begin position="258"/>
        <end position="269"/>
    </location>
</feature>
<dbReference type="Pfam" id="PF07534">
    <property type="entry name" value="TLD"/>
    <property type="match status" value="1"/>
</dbReference>
<dbReference type="AlphaFoldDB" id="A0A0G4GT89"/>
<feature type="region of interest" description="Disordered" evidence="1">
    <location>
        <begin position="242"/>
        <end position="269"/>
    </location>
</feature>
<feature type="domain" description="TLDc" evidence="3">
    <location>
        <begin position="40"/>
        <end position="103"/>
    </location>
</feature>
<organism evidence="4 5">
    <name type="scientific">Vitrella brassicaformis (strain CCMP3155)</name>
    <dbReference type="NCBI Taxonomy" id="1169540"/>
    <lineage>
        <taxon>Eukaryota</taxon>
        <taxon>Sar</taxon>
        <taxon>Alveolata</taxon>
        <taxon>Colpodellida</taxon>
        <taxon>Vitrellaceae</taxon>
        <taxon>Vitrella</taxon>
    </lineage>
</organism>
<evidence type="ECO:0000313" key="4">
    <source>
        <dbReference type="EMBL" id="CEM33989.1"/>
    </source>
</evidence>
<sequence length="309" mass="32874">MLVRAVAGLLIVLCVVEGQQVHLRGLQEVTPPNGTSLSASEYEGLLGLLGGNDTTELTSLYRTSVHGTTYGDLLDRVGDAKPIVLVIRKDKYVFGVFISKGLLLPDDRTGSNFYDCQNTYPCDLWHFSLAGHFPKPTKIEIRPVIKRVEVAGREGNVSGANFIIGTYQLLACGVVAESGLGPRNKRTAADIRSCAQRIPMSLLPEGYTGEKNSSWGYALFGGGSGYFTADEIEVLQVRESIDQPSPPMTTAPEPVDSTPTITPQPTTTGPISAPLTTTSDPAESAAVCQGGLRWGGMVVAMLICTGGLL</sequence>
<evidence type="ECO:0000313" key="5">
    <source>
        <dbReference type="Proteomes" id="UP000041254"/>
    </source>
</evidence>